<keyword evidence="2" id="KW-0378">Hydrolase</keyword>
<dbReference type="PANTHER" id="PTHR21660:SF1">
    <property type="entry name" value="ACYL-COENZYME A THIOESTERASE 13"/>
    <property type="match status" value="1"/>
</dbReference>
<name>A0ABS7FNM9_9ACTN</name>
<reference evidence="4 5" key="1">
    <citation type="submission" date="2021-07" db="EMBL/GenBank/DDBJ databases">
        <title>Actinomadura sp. PM05-2 isolated from lichen.</title>
        <authorList>
            <person name="Somphong A."/>
            <person name="Phongsopitanun W."/>
            <person name="Tanasupawat S."/>
            <person name="Peongsungnone V."/>
        </authorList>
    </citation>
    <scope>NUCLEOTIDE SEQUENCE [LARGE SCALE GENOMIC DNA]</scope>
    <source>
        <strain evidence="4 5">PM05-2</strain>
    </source>
</reference>
<dbReference type="EMBL" id="JAIBOA010000001">
    <property type="protein sequence ID" value="MBW8481197.1"/>
    <property type="molecule type" value="Genomic_DNA"/>
</dbReference>
<dbReference type="Gene3D" id="3.10.129.10">
    <property type="entry name" value="Hotdog Thioesterase"/>
    <property type="match status" value="1"/>
</dbReference>
<evidence type="ECO:0000256" key="2">
    <source>
        <dbReference type="ARBA" id="ARBA00022801"/>
    </source>
</evidence>
<evidence type="ECO:0000256" key="1">
    <source>
        <dbReference type="ARBA" id="ARBA00008324"/>
    </source>
</evidence>
<evidence type="ECO:0000313" key="5">
    <source>
        <dbReference type="Proteomes" id="UP000774570"/>
    </source>
</evidence>
<dbReference type="NCBIfam" id="TIGR00369">
    <property type="entry name" value="unchar_dom_1"/>
    <property type="match status" value="1"/>
</dbReference>
<dbReference type="RefSeq" id="WP_220162698.1">
    <property type="nucleotide sequence ID" value="NZ_JAIBOA010000001.1"/>
</dbReference>
<evidence type="ECO:0000259" key="3">
    <source>
        <dbReference type="Pfam" id="PF03061"/>
    </source>
</evidence>
<organism evidence="4 5">
    <name type="scientific">Actinomadura parmotrematis</name>
    <dbReference type="NCBI Taxonomy" id="2864039"/>
    <lineage>
        <taxon>Bacteria</taxon>
        <taxon>Bacillati</taxon>
        <taxon>Actinomycetota</taxon>
        <taxon>Actinomycetes</taxon>
        <taxon>Streptosporangiales</taxon>
        <taxon>Thermomonosporaceae</taxon>
        <taxon>Actinomadura</taxon>
    </lineage>
</organism>
<protein>
    <submittedName>
        <fullName evidence="4">PaaI family thioesterase</fullName>
    </submittedName>
</protein>
<feature type="domain" description="Thioesterase" evidence="3">
    <location>
        <begin position="68"/>
        <end position="147"/>
    </location>
</feature>
<dbReference type="InterPro" id="IPR003736">
    <property type="entry name" value="PAAI_dom"/>
</dbReference>
<dbReference type="CDD" id="cd03443">
    <property type="entry name" value="PaaI_thioesterase"/>
    <property type="match status" value="1"/>
</dbReference>
<sequence>MAQSAAPEPPSDPLLRVADMPDAERAALREMFQGSPLNAMLALEIVELGPAHALVSMPVAADALNHAGTLHGGAIATLIDQTCGTIAARAGGLDYTTHTLVTADLHVRYLARTRGAAVHARAEVVRAGRQLIIVDCAVTDDTGTLVATADFSSMIVPKRAR</sequence>
<dbReference type="Pfam" id="PF03061">
    <property type="entry name" value="4HBT"/>
    <property type="match status" value="1"/>
</dbReference>
<dbReference type="InterPro" id="IPR029069">
    <property type="entry name" value="HotDog_dom_sf"/>
</dbReference>
<dbReference type="InterPro" id="IPR039298">
    <property type="entry name" value="ACOT13"/>
</dbReference>
<gene>
    <name evidence="4" type="ORF">K1Y72_02365</name>
</gene>
<comment type="similarity">
    <text evidence="1">Belongs to the thioesterase PaaI family.</text>
</comment>
<dbReference type="SUPFAM" id="SSF54637">
    <property type="entry name" value="Thioesterase/thiol ester dehydrase-isomerase"/>
    <property type="match status" value="1"/>
</dbReference>
<dbReference type="InterPro" id="IPR006683">
    <property type="entry name" value="Thioestr_dom"/>
</dbReference>
<keyword evidence="5" id="KW-1185">Reference proteome</keyword>
<evidence type="ECO:0000313" key="4">
    <source>
        <dbReference type="EMBL" id="MBW8481197.1"/>
    </source>
</evidence>
<dbReference type="PANTHER" id="PTHR21660">
    <property type="entry name" value="THIOESTERASE SUPERFAMILY MEMBER-RELATED"/>
    <property type="match status" value="1"/>
</dbReference>
<accession>A0ABS7FNM9</accession>
<comment type="caution">
    <text evidence="4">The sequence shown here is derived from an EMBL/GenBank/DDBJ whole genome shotgun (WGS) entry which is preliminary data.</text>
</comment>
<dbReference type="Proteomes" id="UP000774570">
    <property type="component" value="Unassembled WGS sequence"/>
</dbReference>
<proteinExistence type="inferred from homology"/>